<gene>
    <name evidence="2" type="ORF">FHX40_1904</name>
</gene>
<dbReference type="AlphaFoldDB" id="A0A543IX99"/>
<evidence type="ECO:0000256" key="1">
    <source>
        <dbReference type="SAM" id="MobiDB-lite"/>
    </source>
</evidence>
<keyword evidence="3" id="KW-1185">Reference proteome</keyword>
<evidence type="ECO:0000313" key="3">
    <source>
        <dbReference type="Proteomes" id="UP000319213"/>
    </source>
</evidence>
<proteinExistence type="predicted"/>
<dbReference type="Proteomes" id="UP000319213">
    <property type="component" value="Unassembled WGS sequence"/>
</dbReference>
<accession>A0A543IX99</accession>
<sequence>MRSISAIHPIQLSTRRSTRPRPARRGGPAGPYGRAFRSDPTALSPAVRTALPGVPGGAARPPYPVVGGDGVTLS</sequence>
<reference evidence="2 3" key="1">
    <citation type="submission" date="2019-06" db="EMBL/GenBank/DDBJ databases">
        <title>Sequencing the genomes of 1000 actinobacteria strains.</title>
        <authorList>
            <person name="Klenk H.-P."/>
        </authorList>
    </citation>
    <scope>NUCLEOTIDE SEQUENCE [LARGE SCALE GENOMIC DNA]</scope>
    <source>
        <strain evidence="2 3">DSM 43186</strain>
    </source>
</reference>
<dbReference type="EMBL" id="VFPQ01000001">
    <property type="protein sequence ID" value="TQM75202.1"/>
    <property type="molecule type" value="Genomic_DNA"/>
</dbReference>
<name>A0A543IX99_9ACTN</name>
<organism evidence="2 3">
    <name type="scientific">Thermopolyspora flexuosa</name>
    <dbReference type="NCBI Taxonomy" id="103836"/>
    <lineage>
        <taxon>Bacteria</taxon>
        <taxon>Bacillati</taxon>
        <taxon>Actinomycetota</taxon>
        <taxon>Actinomycetes</taxon>
        <taxon>Streptosporangiales</taxon>
        <taxon>Streptosporangiaceae</taxon>
        <taxon>Thermopolyspora</taxon>
    </lineage>
</organism>
<comment type="caution">
    <text evidence="2">The sequence shown here is derived from an EMBL/GenBank/DDBJ whole genome shotgun (WGS) entry which is preliminary data.</text>
</comment>
<protein>
    <submittedName>
        <fullName evidence="2">Uncharacterized protein</fullName>
    </submittedName>
</protein>
<feature type="region of interest" description="Disordered" evidence="1">
    <location>
        <begin position="1"/>
        <end position="74"/>
    </location>
</feature>
<evidence type="ECO:0000313" key="2">
    <source>
        <dbReference type="EMBL" id="TQM75202.1"/>
    </source>
</evidence>